<sequence>MASNLANTLTALGYSIFETSDILESDLQWALSQSNSHFLIDFLTQALVVKKNKSALDKDRANSLYGIRVLSDTESNGYAALRKLGLDESDMADDGFAQDDDCDDDELIAESDQLADELSRLKQLQLKLEAQLPTLIKARSETKADIKHWERQNDLADSMLEQQMQTTCISATQTISAISNSVQSGAELMSAGSATSTPDVYLHQCHEEVAKFESADDAMRNAAMSWISNDWLEMPQTEAEEYGGMAGGWGPNEVNYEINRLRSLFTLTELQFVQASLALESSKKKLSALELERRILQDGGANDQTNALQYETIDLDDQISTICNQDLALILNYIADLQIVHPVKSLRLSQNIAKQAETIKSAEQAEDLLKRQHVFHSLLLSILSSDKETMQSHKAMVMSLLQDIKERHNQSVKRQNFLSSGSPDAMNDSLLTSIQTSLGCESGASIENVNHVGKELSHRVGSSQETLNGLFMETIPNGVKESMQAETKLLSLVSSFSVSSIPLSSPKEIYELQARVKEATAQLQSRFKEINREASAALA</sequence>
<dbReference type="EMBL" id="QEAO01000020">
    <property type="protein sequence ID" value="TPX33491.1"/>
    <property type="molecule type" value="Genomic_DNA"/>
</dbReference>
<dbReference type="OrthoDB" id="10585316at2759"/>
<evidence type="ECO:0008006" key="3">
    <source>
        <dbReference type="Google" id="ProtNLM"/>
    </source>
</evidence>
<accession>A0A507C240</accession>
<dbReference type="GeneID" id="42004871"/>
<comment type="caution">
    <text evidence="1">The sequence shown here is derived from an EMBL/GenBank/DDBJ whole genome shotgun (WGS) entry which is preliminary data.</text>
</comment>
<dbReference type="RefSeq" id="XP_031024466.1">
    <property type="nucleotide sequence ID" value="XM_031169574.1"/>
</dbReference>
<gene>
    <name evidence="1" type="ORF">SmJEL517_g03646</name>
</gene>
<evidence type="ECO:0000313" key="1">
    <source>
        <dbReference type="EMBL" id="TPX33491.1"/>
    </source>
</evidence>
<proteinExistence type="predicted"/>
<evidence type="ECO:0000313" key="2">
    <source>
        <dbReference type="Proteomes" id="UP000319731"/>
    </source>
</evidence>
<dbReference type="STRING" id="1806994.A0A507C240"/>
<keyword evidence="2" id="KW-1185">Reference proteome</keyword>
<reference evidence="1 2" key="1">
    <citation type="journal article" date="2019" name="Sci. Rep.">
        <title>Comparative genomics of chytrid fungi reveal insights into the obligate biotrophic and pathogenic lifestyle of Synchytrium endobioticum.</title>
        <authorList>
            <person name="van de Vossenberg B.T.L.H."/>
            <person name="Warris S."/>
            <person name="Nguyen H.D.T."/>
            <person name="van Gent-Pelzer M.P.E."/>
            <person name="Joly D.L."/>
            <person name="van de Geest H.C."/>
            <person name="Bonants P.J.M."/>
            <person name="Smith D.S."/>
            <person name="Levesque C.A."/>
            <person name="van der Lee T.A.J."/>
        </authorList>
    </citation>
    <scope>NUCLEOTIDE SEQUENCE [LARGE SCALE GENOMIC DNA]</scope>
    <source>
        <strain evidence="1 2">JEL517</strain>
    </source>
</reference>
<dbReference type="Proteomes" id="UP000319731">
    <property type="component" value="Unassembled WGS sequence"/>
</dbReference>
<dbReference type="AlphaFoldDB" id="A0A507C240"/>
<protein>
    <recommendedName>
        <fullName evidence="3">HAUS augmin-like complex subunit 3 N-terminal domain-containing protein</fullName>
    </recommendedName>
</protein>
<organism evidence="1 2">
    <name type="scientific">Synchytrium microbalum</name>
    <dbReference type="NCBI Taxonomy" id="1806994"/>
    <lineage>
        <taxon>Eukaryota</taxon>
        <taxon>Fungi</taxon>
        <taxon>Fungi incertae sedis</taxon>
        <taxon>Chytridiomycota</taxon>
        <taxon>Chytridiomycota incertae sedis</taxon>
        <taxon>Chytridiomycetes</taxon>
        <taxon>Synchytriales</taxon>
        <taxon>Synchytriaceae</taxon>
        <taxon>Synchytrium</taxon>
    </lineage>
</organism>
<name>A0A507C240_9FUNG</name>